<comment type="subcellular location">
    <subcellularLocation>
        <location evidence="10">Endoplasmic reticulum membrane</location>
        <topology evidence="10">Multi-pass membrane protein</topology>
    </subcellularLocation>
    <subcellularLocation>
        <location evidence="2">Microsome membrane</location>
        <topology evidence="2">Multi-pass membrane protein</topology>
    </subcellularLocation>
</comment>
<keyword evidence="9 10" id="KW-0472">Membrane</keyword>
<dbReference type="InterPro" id="IPR013698">
    <property type="entry name" value="Squalene_epoxidase"/>
</dbReference>
<protein>
    <recommendedName>
        <fullName evidence="4 10">Squalene monooxygenase</fullName>
        <ecNumber evidence="4 10">1.14.14.17</ecNumber>
    </recommendedName>
</protein>
<dbReference type="STRING" id="27342.A0A0H2RNG1"/>
<evidence type="ECO:0000256" key="3">
    <source>
        <dbReference type="ARBA" id="ARBA00008802"/>
    </source>
</evidence>
<dbReference type="Proteomes" id="UP000053477">
    <property type="component" value="Unassembled WGS sequence"/>
</dbReference>
<keyword evidence="7" id="KW-0492">Microsome</keyword>
<dbReference type="EC" id="1.14.14.17" evidence="4 10"/>
<dbReference type="PANTHER" id="PTHR10835">
    <property type="entry name" value="SQUALENE MONOOXYGENASE"/>
    <property type="match status" value="1"/>
</dbReference>
<evidence type="ECO:0000256" key="7">
    <source>
        <dbReference type="ARBA" id="ARBA00022848"/>
    </source>
</evidence>
<name>A0A0H2RNG1_9AGAM</name>
<evidence type="ECO:0000256" key="4">
    <source>
        <dbReference type="ARBA" id="ARBA00012312"/>
    </source>
</evidence>
<keyword evidence="10" id="KW-0256">Endoplasmic reticulum</keyword>
<dbReference type="InParanoid" id="A0A0H2RNG1"/>
<comment type="caution">
    <text evidence="10">Lacks conserved residue(s) required for the propagation of feature annotation.</text>
</comment>
<keyword evidence="10" id="KW-1133">Transmembrane helix</keyword>
<dbReference type="GO" id="GO:0005789">
    <property type="term" value="C:endoplasmic reticulum membrane"/>
    <property type="evidence" value="ECO:0007669"/>
    <property type="project" value="UniProtKB-SubCell"/>
</dbReference>
<dbReference type="PRINTS" id="PR00420">
    <property type="entry name" value="RNGMNOXGNASE"/>
</dbReference>
<evidence type="ECO:0000256" key="9">
    <source>
        <dbReference type="ARBA" id="ARBA00023136"/>
    </source>
</evidence>
<dbReference type="GO" id="GO:0004506">
    <property type="term" value="F:squalene monooxygenase activity"/>
    <property type="evidence" value="ECO:0007669"/>
    <property type="project" value="UniProtKB-UniRule"/>
</dbReference>
<evidence type="ECO:0000256" key="5">
    <source>
        <dbReference type="ARBA" id="ARBA00022630"/>
    </source>
</evidence>
<comment type="cofactor">
    <cofactor evidence="1 10">
        <name>FAD</name>
        <dbReference type="ChEBI" id="CHEBI:57692"/>
    </cofactor>
</comment>
<keyword evidence="8 10" id="KW-0560">Oxidoreductase</keyword>
<dbReference type="SUPFAM" id="SSF51905">
    <property type="entry name" value="FAD/NAD(P)-binding domain"/>
    <property type="match status" value="1"/>
</dbReference>
<dbReference type="Gene3D" id="3.50.50.60">
    <property type="entry name" value="FAD/NAD(P)-binding domain"/>
    <property type="match status" value="1"/>
</dbReference>
<evidence type="ECO:0000313" key="12">
    <source>
        <dbReference type="EMBL" id="KLO10978.1"/>
    </source>
</evidence>
<proteinExistence type="inferred from homology"/>
<keyword evidence="5 10" id="KW-0285">Flavoprotein</keyword>
<comment type="function">
    <text evidence="10">Catalyzes the stereospecific oxidation of squalene to (S)-2,3-epoxysqualene, and is considered to be a rate-limiting enzyme in steroid biosynthesis.</text>
</comment>
<feature type="transmembrane region" description="Helical" evidence="10">
    <location>
        <begin position="417"/>
        <end position="435"/>
    </location>
</feature>
<evidence type="ECO:0000256" key="2">
    <source>
        <dbReference type="ARBA" id="ARBA00004154"/>
    </source>
</evidence>
<evidence type="ECO:0000256" key="8">
    <source>
        <dbReference type="ARBA" id="ARBA00023002"/>
    </source>
</evidence>
<dbReference type="UniPathway" id="UPA00767">
    <property type="reaction ID" value="UER00752"/>
</dbReference>
<sequence length="506" mass="55320">MNSDSYDVLIVGAGVAGCALAHALSTITSPSHSKPIRIALLERSLAEPDRIVGELLQPGGVLALRKLGMEECLDGIGAVPVKGYCVVHDGKQVHIPYPGGQEGRSFHHGRFIMALREKAKKAENVDVIEAAVNNLVSDESSGRIIGVKATRKGGDSKETLLAKLVIISDGCFSNFRSEVLGEAAQKPSIKGYFVGAILKDANLPIDKHGTVCLVKGSGPVLLYQIEEHDTRILIDVKDPLPSDLKVCIRLNNLKGHILDDIVPGLPPSLQAPTRAALEADRLKRMPNSVLPPVEQGGEQSKEGVILVGDSWNMRHPLTGGGMTVALNDVVILTDLLRSVRHLEDWEEVSQILHSWHWSRKPLGSTINILSIALYDLFGAEDSNLDVLRTGCFKYFERGGRCIEDPVSLLSGLAPSRLMLFLHFFAVAFYAIWVMFTHPRLVSHSTSRQSSPSISAADSDSDDGYLLEKPVYSRPGLGEYPWLLFKSFRVFWTACVVFGPPLWSELR</sequence>
<dbReference type="EMBL" id="KQ086012">
    <property type="protein sequence ID" value="KLO10978.1"/>
    <property type="molecule type" value="Genomic_DNA"/>
</dbReference>
<keyword evidence="13" id="KW-1185">Reference proteome</keyword>
<dbReference type="InterPro" id="IPR040125">
    <property type="entry name" value="Squalene_monox"/>
</dbReference>
<keyword evidence="10" id="KW-0812">Transmembrane</keyword>
<dbReference type="OrthoDB" id="1678617at2759"/>
<keyword evidence="6 10" id="KW-0274">FAD</keyword>
<evidence type="ECO:0000313" key="13">
    <source>
        <dbReference type="Proteomes" id="UP000053477"/>
    </source>
</evidence>
<dbReference type="InterPro" id="IPR036188">
    <property type="entry name" value="FAD/NAD-bd_sf"/>
</dbReference>
<evidence type="ECO:0000256" key="6">
    <source>
        <dbReference type="ARBA" id="ARBA00022827"/>
    </source>
</evidence>
<dbReference type="PANTHER" id="PTHR10835:SF0">
    <property type="entry name" value="SQUALENE MONOOXYGENASE"/>
    <property type="match status" value="1"/>
</dbReference>
<accession>A0A0H2RNG1</accession>
<evidence type="ECO:0000256" key="1">
    <source>
        <dbReference type="ARBA" id="ARBA00001974"/>
    </source>
</evidence>
<comment type="catalytic activity">
    <reaction evidence="10">
        <text>squalene + reduced [NADPH--hemoprotein reductase] + O2 = (S)-2,3-epoxysqualene + oxidized [NADPH--hemoprotein reductase] + H2O + H(+)</text>
        <dbReference type="Rhea" id="RHEA:25282"/>
        <dbReference type="Rhea" id="RHEA-COMP:11964"/>
        <dbReference type="Rhea" id="RHEA-COMP:11965"/>
        <dbReference type="ChEBI" id="CHEBI:15377"/>
        <dbReference type="ChEBI" id="CHEBI:15378"/>
        <dbReference type="ChEBI" id="CHEBI:15379"/>
        <dbReference type="ChEBI" id="CHEBI:15440"/>
        <dbReference type="ChEBI" id="CHEBI:15441"/>
        <dbReference type="ChEBI" id="CHEBI:57618"/>
        <dbReference type="ChEBI" id="CHEBI:58210"/>
        <dbReference type="EC" id="1.14.14.17"/>
    </reaction>
</comment>
<evidence type="ECO:0000259" key="11">
    <source>
        <dbReference type="Pfam" id="PF08491"/>
    </source>
</evidence>
<reference evidence="12 13" key="1">
    <citation type="submission" date="2015-04" db="EMBL/GenBank/DDBJ databases">
        <title>Complete genome sequence of Schizopora paradoxa KUC8140, a cosmopolitan wood degrader in East Asia.</title>
        <authorList>
            <consortium name="DOE Joint Genome Institute"/>
            <person name="Min B."/>
            <person name="Park H."/>
            <person name="Jang Y."/>
            <person name="Kim J.-J."/>
            <person name="Kim K.H."/>
            <person name="Pangilinan J."/>
            <person name="Lipzen A."/>
            <person name="Riley R."/>
            <person name="Grigoriev I.V."/>
            <person name="Spatafora J.W."/>
            <person name="Choi I.-G."/>
        </authorList>
    </citation>
    <scope>NUCLEOTIDE SEQUENCE [LARGE SCALE GENOMIC DNA]</scope>
    <source>
        <strain evidence="12 13">KUC8140</strain>
    </source>
</reference>
<dbReference type="GO" id="GO:0050660">
    <property type="term" value="F:flavin adenine dinucleotide binding"/>
    <property type="evidence" value="ECO:0007669"/>
    <property type="project" value="UniProtKB-UniRule"/>
</dbReference>
<comment type="similarity">
    <text evidence="3 10">Belongs to the squalene monooxygenase family.</text>
</comment>
<dbReference type="FunCoup" id="A0A0H2RNG1">
    <property type="interactions" value="161"/>
</dbReference>
<dbReference type="GO" id="GO:0006696">
    <property type="term" value="P:ergosterol biosynthetic process"/>
    <property type="evidence" value="ECO:0007669"/>
    <property type="project" value="TreeGrafter"/>
</dbReference>
<organism evidence="12 13">
    <name type="scientific">Schizopora paradoxa</name>
    <dbReference type="NCBI Taxonomy" id="27342"/>
    <lineage>
        <taxon>Eukaryota</taxon>
        <taxon>Fungi</taxon>
        <taxon>Dikarya</taxon>
        <taxon>Basidiomycota</taxon>
        <taxon>Agaricomycotina</taxon>
        <taxon>Agaricomycetes</taxon>
        <taxon>Hymenochaetales</taxon>
        <taxon>Schizoporaceae</taxon>
        <taxon>Schizopora</taxon>
    </lineage>
</organism>
<evidence type="ECO:0000256" key="10">
    <source>
        <dbReference type="RuleBase" id="RU367121"/>
    </source>
</evidence>
<dbReference type="AlphaFoldDB" id="A0A0H2RNG1"/>
<gene>
    <name evidence="12" type="ORF">SCHPADRAFT_831838</name>
</gene>
<feature type="domain" description="Squalene epoxidase" evidence="11">
    <location>
        <begin position="162"/>
        <end position="439"/>
    </location>
</feature>
<dbReference type="Pfam" id="PF08491">
    <property type="entry name" value="SE"/>
    <property type="match status" value="1"/>
</dbReference>